<organism evidence="2">
    <name type="scientific">freshwater metagenome</name>
    <dbReference type="NCBI Taxonomy" id="449393"/>
    <lineage>
        <taxon>unclassified sequences</taxon>
        <taxon>metagenomes</taxon>
        <taxon>ecological metagenomes</taxon>
    </lineage>
</organism>
<gene>
    <name evidence="2" type="ORF">UFOPK3564_02474</name>
</gene>
<dbReference type="AlphaFoldDB" id="A0A6J7IR98"/>
<proteinExistence type="predicted"/>
<dbReference type="Pfam" id="PF00188">
    <property type="entry name" value="CAP"/>
    <property type="match status" value="1"/>
</dbReference>
<dbReference type="SUPFAM" id="SSF55797">
    <property type="entry name" value="PR-1-like"/>
    <property type="match status" value="1"/>
</dbReference>
<evidence type="ECO:0000313" key="2">
    <source>
        <dbReference type="EMBL" id="CAB4932822.1"/>
    </source>
</evidence>
<dbReference type="PANTHER" id="PTHR31157">
    <property type="entry name" value="SCP DOMAIN-CONTAINING PROTEIN"/>
    <property type="match status" value="1"/>
</dbReference>
<accession>A0A6J7IR98</accession>
<name>A0A6J7IR98_9ZZZZ</name>
<dbReference type="PANTHER" id="PTHR31157:SF1">
    <property type="entry name" value="SCP DOMAIN-CONTAINING PROTEIN"/>
    <property type="match status" value="1"/>
</dbReference>
<evidence type="ECO:0000259" key="1">
    <source>
        <dbReference type="Pfam" id="PF00188"/>
    </source>
</evidence>
<dbReference type="PROSITE" id="PS51257">
    <property type="entry name" value="PROKAR_LIPOPROTEIN"/>
    <property type="match status" value="1"/>
</dbReference>
<dbReference type="CDD" id="cd05379">
    <property type="entry name" value="CAP_bacterial"/>
    <property type="match status" value="1"/>
</dbReference>
<reference evidence="2" key="1">
    <citation type="submission" date="2020-05" db="EMBL/GenBank/DDBJ databases">
        <authorList>
            <person name="Chiriac C."/>
            <person name="Salcher M."/>
            <person name="Ghai R."/>
            <person name="Kavagutti S V."/>
        </authorList>
    </citation>
    <scope>NUCLEOTIDE SEQUENCE</scope>
</reference>
<dbReference type="InterPro" id="IPR035940">
    <property type="entry name" value="CAP_sf"/>
</dbReference>
<dbReference type="InterPro" id="IPR014044">
    <property type="entry name" value="CAP_dom"/>
</dbReference>
<feature type="domain" description="SCP" evidence="1">
    <location>
        <begin position="57"/>
        <end position="174"/>
    </location>
</feature>
<protein>
    <submittedName>
        <fullName evidence="2">Unannotated protein</fullName>
    </submittedName>
</protein>
<dbReference type="Gene3D" id="3.40.33.10">
    <property type="entry name" value="CAP"/>
    <property type="match status" value="1"/>
</dbReference>
<dbReference type="EMBL" id="CAFBMK010000176">
    <property type="protein sequence ID" value="CAB4932822.1"/>
    <property type="molecule type" value="Genomic_DNA"/>
</dbReference>
<sequence>MSPVRRTRRPAAIALGVLTSGAVLAAGAPAASAACAGANRTVASQGATRAEVAVRCLVNERRAAAGLGPLAANARAATAAQRHTDDMVRRRYFDHTSPGGSTMSDRVDRTGLRWSALGENIAVGQRTPAAVMRGWMRSPGHRANIMKREFRVLGVGVARKGTRGFSGPTWTQVFARLK</sequence>